<dbReference type="Proteomes" id="UP000243778">
    <property type="component" value="Unassembled WGS sequence"/>
</dbReference>
<reference evidence="2" key="1">
    <citation type="submission" date="2016-10" db="EMBL/GenBank/DDBJ databases">
        <authorList>
            <person name="Varghese N."/>
            <person name="Submissions S."/>
        </authorList>
    </citation>
    <scope>NUCLEOTIDE SEQUENCE [LARGE SCALE GENOMIC DNA]</scope>
    <source>
        <strain evidence="2">NRRL B-59562</strain>
    </source>
</reference>
<evidence type="ECO:0000313" key="2">
    <source>
        <dbReference type="Proteomes" id="UP000243778"/>
    </source>
</evidence>
<dbReference type="STRING" id="1007099.SAMN05216287_3134"/>
<dbReference type="AlphaFoldDB" id="A0A1H3C773"/>
<organism evidence="1 2">
    <name type="scientific">Pseudomonas kuykendallii</name>
    <dbReference type="NCBI Taxonomy" id="1007099"/>
    <lineage>
        <taxon>Bacteria</taxon>
        <taxon>Pseudomonadati</taxon>
        <taxon>Pseudomonadota</taxon>
        <taxon>Gammaproteobacteria</taxon>
        <taxon>Pseudomonadales</taxon>
        <taxon>Pseudomonadaceae</taxon>
        <taxon>Pseudomonas</taxon>
    </lineage>
</organism>
<sequence>MRESWLLLTLCLGGCASQLQTTNIQREVGDFDLKLGSAPTRSMAQGLVKPQTSGQVHGGFDLTHSSGWYLGQWAPDLAPEQGEQLTMETYAGFKHPVDDHFGYELGTLLNSYPSVGQMEVEEYYGGLTVFGHRLGASFSLDPDRQDRTLLANFDLQESLGFQVIVKYGNHVLQSPVALADGANVRVFNDWSVNLSRPWLGFDLNLSYSASSLSDGECSAYSGFNTRCDGAMRFQASRPL</sequence>
<dbReference type="RefSeq" id="WP_090230095.1">
    <property type="nucleotide sequence ID" value="NZ_FNNU01000004.1"/>
</dbReference>
<dbReference type="InterPro" id="IPR010239">
    <property type="entry name" value="CHP02001"/>
</dbReference>
<evidence type="ECO:0008006" key="3">
    <source>
        <dbReference type="Google" id="ProtNLM"/>
    </source>
</evidence>
<dbReference type="EMBL" id="FNNU01000004">
    <property type="protein sequence ID" value="SDX49956.1"/>
    <property type="molecule type" value="Genomic_DNA"/>
</dbReference>
<name>A0A1H3C773_9PSED</name>
<accession>A0A1H3C773</accession>
<keyword evidence="2" id="KW-1185">Reference proteome</keyword>
<protein>
    <recommendedName>
        <fullName evidence="3">Lipoprotein</fullName>
    </recommendedName>
</protein>
<evidence type="ECO:0000313" key="1">
    <source>
        <dbReference type="EMBL" id="SDX49956.1"/>
    </source>
</evidence>
<dbReference type="NCBIfam" id="TIGR02001">
    <property type="entry name" value="gcw_chp"/>
    <property type="match status" value="1"/>
</dbReference>
<dbReference type="Pfam" id="PF09694">
    <property type="entry name" value="Gcw_chp"/>
    <property type="match status" value="1"/>
</dbReference>
<proteinExistence type="predicted"/>
<dbReference type="OrthoDB" id="9793561at2"/>
<gene>
    <name evidence="1" type="ORF">SAMN05216287_3134</name>
</gene>